<feature type="compositionally biased region" description="Low complexity" evidence="2">
    <location>
        <begin position="319"/>
        <end position="328"/>
    </location>
</feature>
<feature type="domain" description="Trafficking protein particle complex subunit 13 N-terminal" evidence="3">
    <location>
        <begin position="8"/>
        <end position="174"/>
    </location>
</feature>
<feature type="domain" description="Trafficking protein particle complex subunit 13 middle" evidence="5">
    <location>
        <begin position="178"/>
        <end position="283"/>
    </location>
</feature>
<sequence length="463" mass="51440">MDSKDKDHILSLKVMRLTRPSLFTGLSVGCDARDLPGEHLNADVRADIAIPQGLPNTGVGHMLLLPQSFGYWRGGGNIYLGETFSCCLCVHNDGKDVVREVCIKAVLQMSNQRVPLLGEDDNELLHQLEPNETINEVIQHEVKDIGTHILVCAVTYLAAAGDRQNFRKFFKFQVMKPLDVKTKFYNAEYVCVRRVHDLLLPVSQSDEVYLEAGVQNITSGPLCLEKVELEPSPYFSVTSMNKVLPDSNSLVFGRMNVVNPHDTRQYLYCLKPKSEARGNPRAATGHLHRQAGHCVAHQHGRPRQTPDQPAPENAFHPGPSLCSSLSSPQTPQYGDVRVTVERIPNMARLEEQFEVCLSISNICERNLDLYLEFLGGGGGSVWSGVSSRSLASLSPGQSVSLCLPLVPLQTGLQTIAGIRLTDTFLKRAYNYENLAQVFITNEKSKEQEDFFSQWVNDYTLPCG</sequence>
<evidence type="ECO:0000313" key="7">
    <source>
        <dbReference type="Proteomes" id="UP000770661"/>
    </source>
</evidence>
<dbReference type="GO" id="GO:1990072">
    <property type="term" value="C:TRAPPIII protein complex"/>
    <property type="evidence" value="ECO:0007669"/>
    <property type="project" value="TreeGrafter"/>
</dbReference>
<dbReference type="InterPro" id="IPR055427">
    <property type="entry name" value="TRAPPC13_N"/>
</dbReference>
<feature type="domain" description="Trafficking protein particle complex subunit 13 C-terminal" evidence="4">
    <location>
        <begin position="344"/>
        <end position="439"/>
    </location>
</feature>
<organism evidence="6 7">
    <name type="scientific">Chionoecetes opilio</name>
    <name type="common">Atlantic snow crab</name>
    <name type="synonym">Cancer opilio</name>
    <dbReference type="NCBI Taxonomy" id="41210"/>
    <lineage>
        <taxon>Eukaryota</taxon>
        <taxon>Metazoa</taxon>
        <taxon>Ecdysozoa</taxon>
        <taxon>Arthropoda</taxon>
        <taxon>Crustacea</taxon>
        <taxon>Multicrustacea</taxon>
        <taxon>Malacostraca</taxon>
        <taxon>Eumalacostraca</taxon>
        <taxon>Eucarida</taxon>
        <taxon>Decapoda</taxon>
        <taxon>Pleocyemata</taxon>
        <taxon>Brachyura</taxon>
        <taxon>Eubrachyura</taxon>
        <taxon>Majoidea</taxon>
        <taxon>Majidae</taxon>
        <taxon>Chionoecetes</taxon>
    </lineage>
</organism>
<protein>
    <submittedName>
        <fullName evidence="6">Trafficking protein particle complex subunit 13</fullName>
    </submittedName>
</protein>
<dbReference type="InterPro" id="IPR010378">
    <property type="entry name" value="TRAPPC13"/>
</dbReference>
<dbReference type="PANTHER" id="PTHR13134:SF3">
    <property type="entry name" value="TRAFFICKING PROTEIN PARTICLE COMPLEX SUBUNIT 13"/>
    <property type="match status" value="1"/>
</dbReference>
<comment type="caution">
    <text evidence="6">The sequence shown here is derived from an EMBL/GenBank/DDBJ whole genome shotgun (WGS) entry which is preliminary data.</text>
</comment>
<feature type="compositionally biased region" description="Basic residues" evidence="2">
    <location>
        <begin position="286"/>
        <end position="302"/>
    </location>
</feature>
<dbReference type="EMBL" id="JACEEZ010025862">
    <property type="protein sequence ID" value="KAG0696700.1"/>
    <property type="molecule type" value="Genomic_DNA"/>
</dbReference>
<keyword evidence="7" id="KW-1185">Reference proteome</keyword>
<evidence type="ECO:0000259" key="3">
    <source>
        <dbReference type="Pfam" id="PF06159"/>
    </source>
</evidence>
<dbReference type="AlphaFoldDB" id="A0A8J8WMV3"/>
<dbReference type="Pfam" id="PF06159">
    <property type="entry name" value="TRAPPC13_N"/>
    <property type="match status" value="1"/>
</dbReference>
<evidence type="ECO:0000259" key="5">
    <source>
        <dbReference type="Pfam" id="PF23647"/>
    </source>
</evidence>
<dbReference type="InterPro" id="IPR055428">
    <property type="entry name" value="TRAPPC13_C"/>
</dbReference>
<dbReference type="Proteomes" id="UP000770661">
    <property type="component" value="Unassembled WGS sequence"/>
</dbReference>
<reference evidence="6" key="1">
    <citation type="submission" date="2020-07" db="EMBL/GenBank/DDBJ databases">
        <title>The High-quality genome of the commercially important snow crab, Chionoecetes opilio.</title>
        <authorList>
            <person name="Jeong J.-H."/>
            <person name="Ryu S."/>
        </authorList>
    </citation>
    <scope>NUCLEOTIDE SEQUENCE</scope>
    <source>
        <strain evidence="6">MADBK_172401_WGS</strain>
        <tissue evidence="6">Digestive gland</tissue>
    </source>
</reference>
<evidence type="ECO:0000259" key="4">
    <source>
        <dbReference type="Pfam" id="PF23643"/>
    </source>
</evidence>
<evidence type="ECO:0000313" key="6">
    <source>
        <dbReference type="EMBL" id="KAG0696700.1"/>
    </source>
</evidence>
<dbReference type="InterPro" id="IPR055429">
    <property type="entry name" value="TRAPPC13_M"/>
</dbReference>
<evidence type="ECO:0000256" key="2">
    <source>
        <dbReference type="SAM" id="MobiDB-lite"/>
    </source>
</evidence>
<dbReference type="PROSITE" id="PS51257">
    <property type="entry name" value="PROKAR_LIPOPROTEIN"/>
    <property type="match status" value="1"/>
</dbReference>
<feature type="region of interest" description="Disordered" evidence="2">
    <location>
        <begin position="279"/>
        <end position="332"/>
    </location>
</feature>
<proteinExistence type="inferred from homology"/>
<name>A0A8J8WMV3_CHIOP</name>
<dbReference type="PANTHER" id="PTHR13134">
    <property type="entry name" value="TRAFFICKING PROTEIN PARTICLE COMPLEX SUBUNIT 13"/>
    <property type="match status" value="1"/>
</dbReference>
<evidence type="ECO:0000256" key="1">
    <source>
        <dbReference type="ARBA" id="ARBA00010785"/>
    </source>
</evidence>
<comment type="similarity">
    <text evidence="1">Belongs to the TRAPPC13 family.</text>
</comment>
<accession>A0A8J8WMV3</accession>
<dbReference type="Pfam" id="PF23647">
    <property type="entry name" value="TRAPPC13_M"/>
    <property type="match status" value="1"/>
</dbReference>
<gene>
    <name evidence="6" type="primary">trappc13</name>
    <name evidence="6" type="ORF">GWK47_026440</name>
</gene>
<dbReference type="Pfam" id="PF23643">
    <property type="entry name" value="TRAPPC13_C"/>
    <property type="match status" value="1"/>
</dbReference>
<dbReference type="OrthoDB" id="10250284at2759"/>